<dbReference type="HOGENOM" id="CLU_081080_0_0_1"/>
<evidence type="ECO:0000313" key="3">
    <source>
        <dbReference type="EMBL" id="CAA94913.2"/>
    </source>
</evidence>
<gene>
    <name evidence="3" type="ORF">CELE_F23D12.1</name>
    <name evidence="3 5" type="ORF">F23D12.1</name>
</gene>
<reference evidence="3 4" key="1">
    <citation type="journal article" date="1998" name="Science">
        <title>Genome sequence of the nematode C. elegans: a platform for investigating biology.</title>
        <authorList>
            <consortium name="The C. elegans sequencing consortium"/>
            <person name="Sulson J.E."/>
            <person name="Waterston R."/>
        </authorList>
    </citation>
    <scope>NUCLEOTIDE SEQUENCE [LARGE SCALE GENOMIC DNA]</scope>
    <source>
        <strain evidence="3 4">Bristol N2</strain>
    </source>
</reference>
<proteinExistence type="predicted"/>
<dbReference type="KEGG" id="cel:CELE_F23D12.1"/>
<accession>Q19757</accession>
<feature type="transmembrane region" description="Helical" evidence="2">
    <location>
        <begin position="163"/>
        <end position="185"/>
    </location>
</feature>
<feature type="region of interest" description="Disordered" evidence="1">
    <location>
        <begin position="211"/>
        <end position="232"/>
    </location>
</feature>
<dbReference type="WormBase" id="F23D12.1">
    <property type="protein sequence ID" value="CE43913"/>
    <property type="gene ID" value="WBGene00009085"/>
</dbReference>
<dbReference type="UCSC" id="F23D12.1">
    <property type="organism name" value="c. elegans"/>
</dbReference>
<evidence type="ECO:0000256" key="2">
    <source>
        <dbReference type="SAM" id="Phobius"/>
    </source>
</evidence>
<dbReference type="AGR" id="WB:WBGene00009085"/>
<sequence length="259" mass="29209">MVKQRGGGISMHFQHPDGFNPNDSIYKSCCCHAKTFTIFIGIFEIFTICFLLVAVLPDVTTRVCDKLSNDTESESLFDHFEFENIKNVAYVSSFLCHNNIFCFIWAIIQILSVVDMFYGIKTIRFWFFIPHFIFRIICLSLICLVDAWLIFRAASGTDDMVSYITPIVIIAVVAVGVIYATWIEIRCAHFVKRSRETGFSISVARPVGPATISLSENPQNPSDPPARRLPPLRHNQNQYVVNETHPPAPGNPNEANTAV</sequence>
<keyword evidence="2" id="KW-0472">Membrane</keyword>
<feature type="transmembrane region" description="Helical" evidence="2">
    <location>
        <begin position="132"/>
        <end position="151"/>
    </location>
</feature>
<dbReference type="eggNOG" id="ENOG502SST0">
    <property type="taxonomic scope" value="Eukaryota"/>
</dbReference>
<dbReference type="EMBL" id="BX284606">
    <property type="protein sequence ID" value="CAA94913.2"/>
    <property type="molecule type" value="Genomic_DNA"/>
</dbReference>
<feature type="transmembrane region" description="Helical" evidence="2">
    <location>
        <begin position="100"/>
        <end position="120"/>
    </location>
</feature>
<dbReference type="GeneID" id="184895"/>
<dbReference type="AlphaFoldDB" id="Q19757"/>
<dbReference type="RefSeq" id="NP_510402.2">
    <property type="nucleotide sequence ID" value="NM_078001.2"/>
</dbReference>
<evidence type="ECO:0000256" key="1">
    <source>
        <dbReference type="SAM" id="MobiDB-lite"/>
    </source>
</evidence>
<dbReference type="SMR" id="Q19757"/>
<evidence type="ECO:0000313" key="5">
    <source>
        <dbReference type="WormBase" id="F23D12.1"/>
    </source>
</evidence>
<dbReference type="CTD" id="184895"/>
<dbReference type="Bgee" id="WBGene00009085">
    <property type="expression patterns" value="Expressed in pharyngeal muscle cell (C elegans) and 1 other cell type or tissue"/>
</dbReference>
<dbReference type="OrthoDB" id="5818301at2759"/>
<dbReference type="OMA" id="HPDGFNP"/>
<feature type="transmembrane region" description="Helical" evidence="2">
    <location>
        <begin position="36"/>
        <end position="56"/>
    </location>
</feature>
<dbReference type="InParanoid" id="Q19757"/>
<evidence type="ECO:0000313" key="4">
    <source>
        <dbReference type="Proteomes" id="UP000001940"/>
    </source>
</evidence>
<keyword evidence="2" id="KW-1133">Transmembrane helix</keyword>
<dbReference type="FunCoup" id="Q19757">
    <property type="interactions" value="40"/>
</dbReference>
<dbReference type="PaxDb" id="6239-F23D12.1"/>
<dbReference type="Proteomes" id="UP000001940">
    <property type="component" value="Chromosome X"/>
</dbReference>
<keyword evidence="4" id="KW-1185">Reference proteome</keyword>
<keyword evidence="2" id="KW-0812">Transmembrane</keyword>
<organism evidence="3 4">
    <name type="scientific">Caenorhabditis elegans</name>
    <dbReference type="NCBI Taxonomy" id="6239"/>
    <lineage>
        <taxon>Eukaryota</taxon>
        <taxon>Metazoa</taxon>
        <taxon>Ecdysozoa</taxon>
        <taxon>Nematoda</taxon>
        <taxon>Chromadorea</taxon>
        <taxon>Rhabditida</taxon>
        <taxon>Rhabditina</taxon>
        <taxon>Rhabditomorpha</taxon>
        <taxon>Rhabditoidea</taxon>
        <taxon>Rhabditidae</taxon>
        <taxon>Peloderinae</taxon>
        <taxon>Caenorhabditis</taxon>
    </lineage>
</organism>
<protein>
    <submittedName>
        <fullName evidence="3">Uncharacterized protein</fullName>
    </submittedName>
</protein>
<name>Q19757_CAEEL</name>